<protein>
    <submittedName>
        <fullName evidence="1">Uncharacterized protein</fullName>
    </submittedName>
</protein>
<dbReference type="AlphaFoldDB" id="A0A2K4ZMX7"/>
<reference evidence="1 2" key="1">
    <citation type="submission" date="2018-01" db="EMBL/GenBank/DDBJ databases">
        <authorList>
            <person name="Gaut B.S."/>
            <person name="Morton B.R."/>
            <person name="Clegg M.T."/>
            <person name="Duvall M.R."/>
        </authorList>
    </citation>
    <scope>NUCLEOTIDE SEQUENCE [LARGE SCALE GENOMIC DNA]</scope>
    <source>
        <strain evidence="1">GP69</strain>
    </source>
</reference>
<dbReference type="EMBL" id="OFSM01000031">
    <property type="protein sequence ID" value="SOY31776.1"/>
    <property type="molecule type" value="Genomic_DNA"/>
</dbReference>
<name>A0A2K4ZMX7_9FIRM</name>
<organism evidence="1 2">
    <name type="scientific">Acetatifactor muris</name>
    <dbReference type="NCBI Taxonomy" id="879566"/>
    <lineage>
        <taxon>Bacteria</taxon>
        <taxon>Bacillati</taxon>
        <taxon>Bacillota</taxon>
        <taxon>Clostridia</taxon>
        <taxon>Lachnospirales</taxon>
        <taxon>Lachnospiraceae</taxon>
        <taxon>Acetatifactor</taxon>
    </lineage>
</organism>
<keyword evidence="2" id="KW-1185">Reference proteome</keyword>
<evidence type="ECO:0000313" key="1">
    <source>
        <dbReference type="EMBL" id="SOY31776.1"/>
    </source>
</evidence>
<gene>
    <name evidence="1" type="ORF">AMURIS_04524</name>
</gene>
<dbReference type="OrthoDB" id="1867263at2"/>
<evidence type="ECO:0000313" key="2">
    <source>
        <dbReference type="Proteomes" id="UP000236311"/>
    </source>
</evidence>
<dbReference type="Proteomes" id="UP000236311">
    <property type="component" value="Unassembled WGS sequence"/>
</dbReference>
<sequence length="298" mass="33039">MFHLFGKKGGSSEEQLAECCRKRDWAGLVKVYYRMGVEAMEAGNPYQAQLWLSRADTIYSADDSIYKKVGEKLMDDCSDRIGQLEDISTLYNDLPAQIEGMAANLNDVKIRIWGLLSLARLVKLGERLASLPGCEVFGKLGWAVDMVLKSFQEPLSEETFRGLQDLCGELYELGDSPAFWGEGNEIAVPGQAPFQVFDFNGMMGVHLEIDAYLDSHLKMMSALGQGEEPGAPQTGIIVGALLPDYYVRTGADILTDVPGIKAELDRIWGDYEFIVGADISWELVSRKVAEYKETEVPV</sequence>
<proteinExistence type="predicted"/>
<dbReference type="RefSeq" id="WP_103241754.1">
    <property type="nucleotide sequence ID" value="NZ_CANRXC010000062.1"/>
</dbReference>
<accession>A0A2K4ZMX7</accession>